<comment type="caution">
    <text evidence="16">The sequence shown here is derived from an EMBL/GenBank/DDBJ whole genome shotgun (WGS) entry which is preliminary data.</text>
</comment>
<feature type="transmembrane region" description="Helical" evidence="13">
    <location>
        <begin position="902"/>
        <end position="926"/>
    </location>
</feature>
<keyword evidence="8 16" id="KW-0675">Receptor</keyword>
<keyword evidence="17" id="KW-1185">Reference proteome</keyword>
<dbReference type="InterPro" id="IPR017978">
    <property type="entry name" value="GPCR_3_C"/>
</dbReference>
<evidence type="ECO:0000256" key="12">
    <source>
        <dbReference type="SAM" id="MobiDB-lite"/>
    </source>
</evidence>
<comment type="subcellular location">
    <subcellularLocation>
        <location evidence="1">Cell membrane</location>
        <topology evidence="1">Multi-pass membrane protein</topology>
    </subcellularLocation>
</comment>
<feature type="domain" description="G-protein coupled receptors family 3 profile" evidence="15">
    <location>
        <begin position="952"/>
        <end position="1117"/>
    </location>
</feature>
<protein>
    <submittedName>
        <fullName evidence="16">Taste receptor type 1 member 1, partial</fullName>
    </submittedName>
</protein>
<accession>A0AAV1MWI2</accession>
<feature type="transmembrane region" description="Helical" evidence="13">
    <location>
        <begin position="1031"/>
        <end position="1057"/>
    </location>
</feature>
<keyword evidence="6" id="KW-0297">G-protein coupled receptor</keyword>
<dbReference type="PROSITE" id="PS50259">
    <property type="entry name" value="G_PROTEIN_RECEP_F3_4"/>
    <property type="match status" value="1"/>
</dbReference>
<keyword evidence="2" id="KW-1003">Cell membrane</keyword>
<dbReference type="GO" id="GO:0050909">
    <property type="term" value="P:sensory perception of taste"/>
    <property type="evidence" value="ECO:0007669"/>
    <property type="project" value="UniProtKB-ARBA"/>
</dbReference>
<dbReference type="InterPro" id="IPR038550">
    <property type="entry name" value="GPCR_3_9-Cys_sf"/>
</dbReference>
<keyword evidence="5 13" id="KW-1133">Transmembrane helix</keyword>
<feature type="transmembrane region" description="Helical" evidence="13">
    <location>
        <begin position="942"/>
        <end position="969"/>
    </location>
</feature>
<feature type="compositionally biased region" description="Basic and acidic residues" evidence="12">
    <location>
        <begin position="1670"/>
        <end position="1683"/>
    </location>
</feature>
<evidence type="ECO:0000313" key="16">
    <source>
        <dbReference type="EMBL" id="CAK6951200.1"/>
    </source>
</evidence>
<dbReference type="FunFam" id="2.10.50.30:FF:000004">
    <property type="entry name" value="Taste receptor type 1 member 3-like protein"/>
    <property type="match status" value="2"/>
</dbReference>
<dbReference type="InterPro" id="IPR000068">
    <property type="entry name" value="GPCR_3_Ca_sens_rcpt-rel"/>
</dbReference>
<dbReference type="InterPro" id="IPR000337">
    <property type="entry name" value="GPCR_3"/>
</dbReference>
<dbReference type="InterPro" id="IPR011500">
    <property type="entry name" value="GPCR_3_9-Cys_dom"/>
</dbReference>
<dbReference type="InterPro" id="IPR001828">
    <property type="entry name" value="ANF_lig-bd_rcpt"/>
</dbReference>
<organism evidence="16 17">
    <name type="scientific">Scomber scombrus</name>
    <name type="common">Atlantic mackerel</name>
    <name type="synonym">Scomber vernalis</name>
    <dbReference type="NCBI Taxonomy" id="13677"/>
    <lineage>
        <taxon>Eukaryota</taxon>
        <taxon>Metazoa</taxon>
        <taxon>Chordata</taxon>
        <taxon>Craniata</taxon>
        <taxon>Vertebrata</taxon>
        <taxon>Euteleostomi</taxon>
        <taxon>Actinopterygii</taxon>
        <taxon>Neopterygii</taxon>
        <taxon>Teleostei</taxon>
        <taxon>Neoteleostei</taxon>
        <taxon>Acanthomorphata</taxon>
        <taxon>Pelagiaria</taxon>
        <taxon>Scombriformes</taxon>
        <taxon>Scombridae</taxon>
        <taxon>Scomber</taxon>
    </lineage>
</organism>
<evidence type="ECO:0000256" key="3">
    <source>
        <dbReference type="ARBA" id="ARBA00022692"/>
    </source>
</evidence>
<evidence type="ECO:0000313" key="17">
    <source>
        <dbReference type="Proteomes" id="UP001314229"/>
    </source>
</evidence>
<evidence type="ECO:0000256" key="8">
    <source>
        <dbReference type="ARBA" id="ARBA00023170"/>
    </source>
</evidence>
<proteinExistence type="inferred from homology"/>
<dbReference type="PROSITE" id="PS00980">
    <property type="entry name" value="G_PROTEIN_RECEP_F3_2"/>
    <property type="match status" value="2"/>
</dbReference>
<feature type="region of interest" description="Disordered" evidence="12">
    <location>
        <begin position="1659"/>
        <end position="1683"/>
    </location>
</feature>
<evidence type="ECO:0000256" key="2">
    <source>
        <dbReference type="ARBA" id="ARBA00022475"/>
    </source>
</evidence>
<dbReference type="Proteomes" id="UP001314229">
    <property type="component" value="Unassembled WGS sequence"/>
</dbReference>
<dbReference type="PANTHER" id="PTHR24061:SF441">
    <property type="entry name" value="TASTE RECEPTOR TYPE 1 MEMBER 2B-RELATED"/>
    <property type="match status" value="1"/>
</dbReference>
<evidence type="ECO:0000256" key="9">
    <source>
        <dbReference type="ARBA" id="ARBA00023180"/>
    </source>
</evidence>
<name>A0AAV1MWI2_SCOSC</name>
<evidence type="ECO:0000256" key="5">
    <source>
        <dbReference type="ARBA" id="ARBA00022989"/>
    </source>
</evidence>
<comment type="similarity">
    <text evidence="11">Belongs to the G-protein coupled receptor 3 family. TAS1R subfamily.</text>
</comment>
<feature type="transmembrane region" description="Helical" evidence="13">
    <location>
        <begin position="1069"/>
        <end position="1091"/>
    </location>
</feature>
<dbReference type="GO" id="GO:0005886">
    <property type="term" value="C:plasma membrane"/>
    <property type="evidence" value="ECO:0007669"/>
    <property type="project" value="UniProtKB-SubCell"/>
</dbReference>
<evidence type="ECO:0000256" key="10">
    <source>
        <dbReference type="ARBA" id="ARBA00023224"/>
    </source>
</evidence>
<dbReference type="InterPro" id="IPR028082">
    <property type="entry name" value="Peripla_BP_I"/>
</dbReference>
<evidence type="ECO:0000256" key="11">
    <source>
        <dbReference type="ARBA" id="ARBA00038492"/>
    </source>
</evidence>
<dbReference type="Pfam" id="PF07562">
    <property type="entry name" value="NCD3G"/>
    <property type="match status" value="2"/>
</dbReference>
<evidence type="ECO:0000256" key="1">
    <source>
        <dbReference type="ARBA" id="ARBA00004651"/>
    </source>
</evidence>
<feature type="signal peptide" evidence="14">
    <location>
        <begin position="1"/>
        <end position="32"/>
    </location>
</feature>
<reference evidence="16 17" key="1">
    <citation type="submission" date="2024-01" db="EMBL/GenBank/DDBJ databases">
        <authorList>
            <person name="Alioto T."/>
            <person name="Alioto T."/>
            <person name="Gomez Garrido J."/>
        </authorList>
    </citation>
    <scope>NUCLEOTIDE SEQUENCE [LARGE SCALE GENOMIC DNA]</scope>
</reference>
<dbReference type="GO" id="GO:0004930">
    <property type="term" value="F:G protein-coupled receptor activity"/>
    <property type="evidence" value="ECO:0007669"/>
    <property type="project" value="UniProtKB-KW"/>
</dbReference>
<dbReference type="PANTHER" id="PTHR24061">
    <property type="entry name" value="CALCIUM-SENSING RECEPTOR-RELATED"/>
    <property type="match status" value="1"/>
</dbReference>
<feature type="transmembrane region" description="Helical" evidence="13">
    <location>
        <begin position="1628"/>
        <end position="1650"/>
    </location>
</feature>
<dbReference type="Gene3D" id="3.40.50.2300">
    <property type="match status" value="5"/>
</dbReference>
<feature type="chain" id="PRO_5043337284" evidence="14">
    <location>
        <begin position="33"/>
        <end position="1683"/>
    </location>
</feature>
<sequence length="1683" mass="188553">MLSEFTSDWETVTTTMKHFLVSLCLLESLLHALTQCTVPASEFQLEGDYLIGGLFNVHQVSGPIYHYRPEAIDCSSQPFILSSYRKLQLMRFTVEEINNSTKLLPNVSLGYEIFDHCSETQNFPGILNLISINGLIQHSHENLSKVISVVGPFTSTESLTVAPLFIADLIPMISYGAGVSALSEKVKFPSFLRTVLPNKDIVEIIVNILQHFKWHWVAFLHIDNDYGKDALELFMKRIWDTDICLPYATGLNDDTNYSLIFKEIEAQRAHVIIVFAPEWSAEALIESAIELNVTNKVWIADDAWSSNKKLPKNKGIKNIGTVLGVAEPIMTIPGFSDFMFSSKKQTGCEKTEQQMFCNQICDCSSLNPQDVIAADPAFSFPVYSAVYAIAHALHNVLQCGAGGCNDSITVYPYMVLTELKKSNFALLNESIKFDKNGDPKFGFYSIIYWNHNGDAEEIGFTKFYPSFDFFINTNKIQWFTKGAIVVWDMQKRKMEYTNVASLVKSVQRELTSTAQVSYGAGVSALSEKVKFPSFLRTALPNKDIIEVVLKILQHFKWRWVAFLHIDNDYGKDALELFMKRITDTEVCLAYATGLNDDTNYSLIFKQIEAQRAHVIIVFAPEWSAEALIESAIELNVTNKVWIADDAWSLNKKLPKNKGIKNIGTVLGVAEPIMTIPGFSDFMFSSKNQTGCEKTEQQLFCNQICDCGSLNPQDVIAADPSFSFSVYSAVYAIAHALHNVLQCGAGGCNDSITVYPYMVLTELKKSNFALLNESIKFDKNGDPKFGFHPVIYWNHNGDAEEIGFTKFYPSFDFFINTSKIQWFTKGTVPTSLCSPDCRVGYAKTQNGIHKCCFTCEICPKGTYINSTEDHYNCIKCKETEWSTAGSTSCHLRMVEYIPFTDRGAILIMIGGCTLVGLALATSVLFAINYNTPVVRSAGGPMCFLILGCISLCSVSVFFFFVRSFQIVCIFKMAAKFPKLHSWWMKYHGQWLVITVAFVSQALFLLIGFSQGIPKPYNDTFWYPDKIILGCDTNLLTLSGSVILLGFLSALCFIFSYMGKDLPKNYNEAKAITFCLLLLILTWIIYATAAILYHGSLTQCTVQASDFQLEGDYLIGGLFDIHQAGGPVYHDRPEDTDCSSQPFILSSYRRFQLMRFTVEEINNSTKLLPNVSLGYEIFDRCSDTKNFPGILKLISVNGLIQPWGNPHRNLSTVSKVIAVVGPFSSTESLTVAPLFMVDLIPMVSYGAATSALSEKEKFPSFLRTVHSNKDIIAVIVNIILHFKWRWVAFLNSDNDFGEDSLELFKKSIMDTEICLAYTEELNHNINYSLIFKRIEEWGVHIIVVFAPEITSEALIDSAIELNVTNKVWIAGDTWSLNKKLQKKKGIKNIGTILGVSQPVVTIPGFSDYIFSSRSQTQCENAEQQTLCNQVCNCSTLSPEEVNAMDPSFSFPVYSAVYAIAHAVHNVLQCGAGRCNDNITVYPYMVLAELKKSNFTLLNRSIQFDKNGDPMYGSYSIVYWNQNDDAEEIGFSKFHPVVHFFINSTKIQWYDNKVPTALCSPECHVGYAKRQNGIHKCCFTCEICPKGTYINNTEDPYNCIKCKETEWSTPGSTSCHLRVVEYVPFTDRGTILIMIGVCTLVGLTLATSVLFAINYNTPVPQEPGLVPSAKAAEPPEKDNSKEKTIQ</sequence>
<evidence type="ECO:0000259" key="15">
    <source>
        <dbReference type="PROSITE" id="PS50259"/>
    </source>
</evidence>
<evidence type="ECO:0000256" key="4">
    <source>
        <dbReference type="ARBA" id="ARBA00022729"/>
    </source>
</evidence>
<dbReference type="SUPFAM" id="SSF53822">
    <property type="entry name" value="Periplasmic binding protein-like I"/>
    <property type="match status" value="3"/>
</dbReference>
<keyword evidence="3 13" id="KW-0812">Transmembrane</keyword>
<keyword evidence="9" id="KW-0325">Glycoprotein</keyword>
<dbReference type="PRINTS" id="PR00248">
    <property type="entry name" value="GPCRMGR"/>
</dbReference>
<dbReference type="FunFam" id="3.40.50.2300:FF:000016">
    <property type="entry name" value="Taste 1 receptor member 2"/>
    <property type="match status" value="3"/>
</dbReference>
<feature type="transmembrane region" description="Helical" evidence="13">
    <location>
        <begin position="989"/>
        <end position="1011"/>
    </location>
</feature>
<evidence type="ECO:0000256" key="6">
    <source>
        <dbReference type="ARBA" id="ARBA00023040"/>
    </source>
</evidence>
<dbReference type="PRINTS" id="PR00592">
    <property type="entry name" value="CASENSINGR"/>
</dbReference>
<keyword evidence="4 14" id="KW-0732">Signal</keyword>
<keyword evidence="7 13" id="KW-0472">Membrane</keyword>
<evidence type="ECO:0000256" key="14">
    <source>
        <dbReference type="SAM" id="SignalP"/>
    </source>
</evidence>
<evidence type="ECO:0000256" key="13">
    <source>
        <dbReference type="SAM" id="Phobius"/>
    </source>
</evidence>
<keyword evidence="10" id="KW-0807">Transducer</keyword>
<gene>
    <name evidence="16" type="ORF">FSCOSCO3_A007680</name>
</gene>
<dbReference type="Pfam" id="PF01094">
    <property type="entry name" value="ANF_receptor"/>
    <property type="match status" value="3"/>
</dbReference>
<dbReference type="InterPro" id="IPR017979">
    <property type="entry name" value="GPCR_3_CS"/>
</dbReference>
<dbReference type="Pfam" id="PF00003">
    <property type="entry name" value="7tm_3"/>
    <property type="match status" value="1"/>
</dbReference>
<evidence type="ECO:0000256" key="7">
    <source>
        <dbReference type="ARBA" id="ARBA00023136"/>
    </source>
</evidence>
<dbReference type="Gene3D" id="2.10.50.30">
    <property type="entry name" value="GPCR, family 3, nine cysteines domain"/>
    <property type="match status" value="2"/>
</dbReference>
<dbReference type="EMBL" id="CAWUFR010000006">
    <property type="protein sequence ID" value="CAK6951200.1"/>
    <property type="molecule type" value="Genomic_DNA"/>
</dbReference>